<accession>A0A1K2H433</accession>
<evidence type="ECO:0000256" key="7">
    <source>
        <dbReference type="ARBA" id="ARBA00047647"/>
    </source>
</evidence>
<evidence type="ECO:0000256" key="9">
    <source>
        <dbReference type="PIRNR" id="PIRNR038994"/>
    </source>
</evidence>
<comment type="catalytic activity">
    <reaction evidence="7">
        <text>N-acetyl-D-glucosamine 6-phosphate + H2O = D-glucosamine 6-phosphate + acetate</text>
        <dbReference type="Rhea" id="RHEA:22936"/>
        <dbReference type="ChEBI" id="CHEBI:15377"/>
        <dbReference type="ChEBI" id="CHEBI:30089"/>
        <dbReference type="ChEBI" id="CHEBI:57513"/>
        <dbReference type="ChEBI" id="CHEBI:58725"/>
        <dbReference type="EC" id="3.5.1.25"/>
    </reaction>
</comment>
<feature type="binding site" evidence="12">
    <location>
        <position position="130"/>
    </location>
    <ligand>
        <name>Zn(2+)</name>
        <dbReference type="ChEBI" id="CHEBI:29105"/>
    </ligand>
</feature>
<dbReference type="CDD" id="cd00854">
    <property type="entry name" value="NagA"/>
    <property type="match status" value="1"/>
</dbReference>
<proteinExistence type="inferred from homology"/>
<dbReference type="AlphaFoldDB" id="A0A1K2H433"/>
<sequence>MTTYYIKADKFFYPYEVKVGGYLEVTSNGKFGKHTMQVPVNGEILDYSGKFIAPGLVDTHVHGYAGADVMDNDKDGIVHTMSDALLSTGVTSFLPTALTASYEQLRDICETIGEHYTEASGAKIQGIFFEGPYFTEKYKGAQNAAYMRNPSFEEFEGWQAAAKGMLLKIAVAPERDGVEDFISRVTATGTRVALGHSDATYEQAVRGAEAGASIWVHAYNGMRGLTHRELGMVGAIYEIPHTYAELICDGHHVHPKACDILMKQKGHDHVALITDCMRAGGEPDGDYMLGEYPVIVENGTARLKDGGNLAGSILKLKDGLKNVVEWGIASPEEAVMMASLIPAKSVGIDDKCGRIKPGFAADFIVLEDNFDLSATYLNGKLVYQA</sequence>
<dbReference type="Pfam" id="PF01979">
    <property type="entry name" value="Amidohydro_1"/>
    <property type="match status" value="1"/>
</dbReference>
<dbReference type="Proteomes" id="UP000218979">
    <property type="component" value="Unassembled WGS sequence"/>
</dbReference>
<evidence type="ECO:0000313" key="15">
    <source>
        <dbReference type="EMBL" id="SFZ70464.1"/>
    </source>
</evidence>
<keyword evidence="5 9" id="KW-0378">Hydrolase</keyword>
<dbReference type="EMBL" id="JXJT01000004">
    <property type="protein sequence ID" value="PCS04219.1"/>
    <property type="molecule type" value="Genomic_DNA"/>
</dbReference>
<keyword evidence="4 12" id="KW-0479">Metal-binding</keyword>
<evidence type="ECO:0000259" key="13">
    <source>
        <dbReference type="Pfam" id="PF01979"/>
    </source>
</evidence>
<dbReference type="InterPro" id="IPR003764">
    <property type="entry name" value="GlcNAc_6-P_deAcase"/>
</dbReference>
<dbReference type="PIRSF" id="PIRSF038994">
    <property type="entry name" value="NagA"/>
    <property type="match status" value="1"/>
</dbReference>
<organism evidence="15 16">
    <name type="scientific">Pseudolactococcus chungangensis CAU 28 = DSM 22330</name>
    <dbReference type="NCBI Taxonomy" id="1122154"/>
    <lineage>
        <taxon>Bacteria</taxon>
        <taxon>Bacillati</taxon>
        <taxon>Bacillota</taxon>
        <taxon>Bacilli</taxon>
        <taxon>Lactobacillales</taxon>
        <taxon>Streptococcaceae</taxon>
        <taxon>Pseudolactococcus</taxon>
    </lineage>
</organism>
<dbReference type="FunFam" id="3.20.20.140:FF:000004">
    <property type="entry name" value="N-acetylglucosamine-6-phosphate deacetylase"/>
    <property type="match status" value="1"/>
</dbReference>
<dbReference type="PANTHER" id="PTHR11113">
    <property type="entry name" value="N-ACETYLGLUCOSAMINE-6-PHOSPHATE DEACETYLASE"/>
    <property type="match status" value="1"/>
</dbReference>
<reference evidence="14 17" key="1">
    <citation type="submission" date="2014-12" db="EMBL/GenBank/DDBJ databases">
        <title>Draft genome sequences of 10 type strains of Lactococcus.</title>
        <authorList>
            <person name="Sun Z."/>
            <person name="Zhong Z."/>
            <person name="Liu W."/>
            <person name="Zhang W."/>
            <person name="Zhang H."/>
        </authorList>
    </citation>
    <scope>NUCLEOTIDE SEQUENCE [LARGE SCALE GENOMIC DNA]</scope>
    <source>
        <strain evidence="14 17">DSM 22330</strain>
    </source>
</reference>
<protein>
    <recommendedName>
        <fullName evidence="3">N-acetylglucosamine-6-phosphate deacetylase</fullName>
        <ecNumber evidence="2">3.5.1.25</ecNumber>
    </recommendedName>
</protein>
<dbReference type="InterPro" id="IPR032466">
    <property type="entry name" value="Metal_Hydrolase"/>
</dbReference>
<evidence type="ECO:0000256" key="4">
    <source>
        <dbReference type="ARBA" id="ARBA00022723"/>
    </source>
</evidence>
<evidence type="ECO:0000256" key="8">
    <source>
        <dbReference type="ARBA" id="ARBA00060590"/>
    </source>
</evidence>
<feature type="binding site" evidence="11">
    <location>
        <position position="228"/>
    </location>
    <ligand>
        <name>substrate</name>
    </ligand>
</feature>
<dbReference type="SUPFAM" id="SSF51556">
    <property type="entry name" value="Metallo-dependent hydrolases"/>
    <property type="match status" value="1"/>
</dbReference>
<feature type="binding site" evidence="11">
    <location>
        <begin position="309"/>
        <end position="311"/>
    </location>
    <ligand>
        <name>substrate</name>
    </ligand>
</feature>
<feature type="active site" description="Proton donor/acceptor" evidence="10">
    <location>
        <position position="275"/>
    </location>
</feature>
<dbReference type="OrthoDB" id="9776488at2"/>
<dbReference type="NCBIfam" id="TIGR00221">
    <property type="entry name" value="nagA"/>
    <property type="match status" value="1"/>
</dbReference>
<evidence type="ECO:0000256" key="5">
    <source>
        <dbReference type="ARBA" id="ARBA00022801"/>
    </source>
</evidence>
<dbReference type="PANTHER" id="PTHR11113:SF14">
    <property type="entry name" value="N-ACETYLGLUCOSAMINE-6-PHOSPHATE DEACETYLASE"/>
    <property type="match status" value="1"/>
</dbReference>
<dbReference type="SUPFAM" id="SSF51338">
    <property type="entry name" value="Composite domain of metallo-dependent hydrolases"/>
    <property type="match status" value="1"/>
</dbReference>
<comment type="similarity">
    <text evidence="1 9">Belongs to the metallo-dependent hydrolases superfamily. NagA family.</text>
</comment>
<evidence type="ECO:0000256" key="1">
    <source>
        <dbReference type="ARBA" id="ARBA00010716"/>
    </source>
</evidence>
<name>A0A1K2H433_9LACT</name>
<feature type="binding site" evidence="12">
    <location>
        <position position="217"/>
    </location>
    <ligand>
        <name>Zn(2+)</name>
        <dbReference type="ChEBI" id="CHEBI:29105"/>
    </ligand>
</feature>
<dbReference type="GO" id="GO:0046872">
    <property type="term" value="F:metal ion binding"/>
    <property type="evidence" value="ECO:0007669"/>
    <property type="project" value="UniProtKB-KW"/>
</dbReference>
<evidence type="ECO:0000313" key="16">
    <source>
        <dbReference type="Proteomes" id="UP000185655"/>
    </source>
</evidence>
<dbReference type="Gene3D" id="2.30.40.10">
    <property type="entry name" value="Urease, subunit C, domain 1"/>
    <property type="match status" value="1"/>
</dbReference>
<feature type="binding site" evidence="11">
    <location>
        <position position="141"/>
    </location>
    <ligand>
        <name>substrate</name>
    </ligand>
</feature>
<dbReference type="InterPro" id="IPR011059">
    <property type="entry name" value="Metal-dep_hydrolase_composite"/>
</dbReference>
<evidence type="ECO:0000256" key="3">
    <source>
        <dbReference type="ARBA" id="ARBA00018029"/>
    </source>
</evidence>
<evidence type="ECO:0000313" key="17">
    <source>
        <dbReference type="Proteomes" id="UP000218979"/>
    </source>
</evidence>
<evidence type="ECO:0000256" key="12">
    <source>
        <dbReference type="PIRSR" id="PIRSR038994-3"/>
    </source>
</evidence>
<dbReference type="GO" id="GO:0008448">
    <property type="term" value="F:N-acetylglucosamine-6-phosphate deacetylase activity"/>
    <property type="evidence" value="ECO:0007669"/>
    <property type="project" value="UniProtKB-EC"/>
</dbReference>
<evidence type="ECO:0000256" key="2">
    <source>
        <dbReference type="ARBA" id="ARBA00011899"/>
    </source>
</evidence>
<dbReference type="Gene3D" id="3.20.20.140">
    <property type="entry name" value="Metal-dependent hydrolases"/>
    <property type="match status" value="1"/>
</dbReference>
<dbReference type="Proteomes" id="UP000185655">
    <property type="component" value="Unassembled WGS sequence"/>
</dbReference>
<keyword evidence="6 9" id="KW-0119">Carbohydrate metabolism</keyword>
<dbReference type="STRING" id="1122154.SAMN02746068_00223"/>
<dbReference type="EMBL" id="FPKS01000001">
    <property type="protein sequence ID" value="SFZ70464.1"/>
    <property type="molecule type" value="Genomic_DNA"/>
</dbReference>
<evidence type="ECO:0000256" key="10">
    <source>
        <dbReference type="PIRSR" id="PIRSR038994-1"/>
    </source>
</evidence>
<dbReference type="RefSeq" id="WP_031365595.1">
    <property type="nucleotide sequence ID" value="NZ_FPKS01000001.1"/>
</dbReference>
<evidence type="ECO:0000256" key="11">
    <source>
        <dbReference type="PIRSR" id="PIRSR038994-2"/>
    </source>
</evidence>
<gene>
    <name evidence="14" type="ORF">RR45_GL001523</name>
    <name evidence="15" type="ORF">SAMN02746068_00223</name>
</gene>
<evidence type="ECO:0000256" key="6">
    <source>
        <dbReference type="ARBA" id="ARBA00023277"/>
    </source>
</evidence>
<feature type="binding site" evidence="11">
    <location>
        <begin position="220"/>
        <end position="221"/>
    </location>
    <ligand>
        <name>substrate</name>
    </ligand>
</feature>
<reference evidence="15 16" key="2">
    <citation type="submission" date="2016-11" db="EMBL/GenBank/DDBJ databases">
        <authorList>
            <person name="Jaros S."/>
            <person name="Januszkiewicz K."/>
            <person name="Wedrychowicz H."/>
        </authorList>
    </citation>
    <scope>NUCLEOTIDE SEQUENCE [LARGE SCALE GENOMIC DNA]</scope>
    <source>
        <strain evidence="15 16">DSM 22330</strain>
    </source>
</reference>
<dbReference type="EC" id="3.5.1.25" evidence="2"/>
<feature type="binding site" evidence="11">
    <location>
        <position position="252"/>
    </location>
    <ligand>
        <name>substrate</name>
    </ligand>
</feature>
<comment type="cofactor">
    <cofactor evidence="12">
        <name>a divalent metal cation</name>
        <dbReference type="ChEBI" id="CHEBI:60240"/>
    </cofactor>
    <text evidence="12">Binds 1 divalent metal cation per subunit.</text>
</comment>
<comment type="pathway">
    <text evidence="8">Amino-sugar metabolism; N-acetylneuraminate degradation; D-fructose 6-phosphate from N-acetylneuraminate: step 4/5.</text>
</comment>
<feature type="binding site" evidence="12">
    <location>
        <position position="196"/>
    </location>
    <ligand>
        <name>Zn(2+)</name>
        <dbReference type="ChEBI" id="CHEBI:29105"/>
    </ligand>
</feature>
<feature type="domain" description="Amidohydrolase-related" evidence="13">
    <location>
        <begin position="51"/>
        <end position="382"/>
    </location>
</feature>
<evidence type="ECO:0000313" key="14">
    <source>
        <dbReference type="EMBL" id="PCS04219.1"/>
    </source>
</evidence>
<keyword evidence="17" id="KW-1185">Reference proteome</keyword>
<dbReference type="InterPro" id="IPR006680">
    <property type="entry name" value="Amidohydro-rel"/>
</dbReference>
<dbReference type="GO" id="GO:0006046">
    <property type="term" value="P:N-acetylglucosamine catabolic process"/>
    <property type="evidence" value="ECO:0007669"/>
    <property type="project" value="TreeGrafter"/>
</dbReference>